<comment type="caution">
    <text evidence="2">The sequence shown here is derived from an EMBL/GenBank/DDBJ whole genome shotgun (WGS) entry which is preliminary data.</text>
</comment>
<sequence>MPKKTASTSSDSSSDDDLAKFQSVAVTFEDITSNAKDVVEKAKRRISGRKRKSEKKGDGEGDEGTRAGSDDDGDDGPLDYLTPVQLKVAAALDSVLEGRLRHKEPTAKRLKKEAKAAAKVAAADAAAGGAAGGFRFFPRVAAGVEVVLEPEEQPLPQGTPFPEQFRQRRSPAGWEAAPALAALAADGAAILSTARAAAAKHAAAVGARPPVLCSICGAGVGEAGSGAVGATGGAGGAPQGKKKKKNNKGGAEPAVKPGRKLGEGVVVEPSGHVPHDVRMQRLLGTTPVASGSSCPP</sequence>
<keyword evidence="3" id="KW-1185">Reference proteome</keyword>
<feature type="compositionally biased region" description="Basic residues" evidence="1">
    <location>
        <begin position="42"/>
        <end position="54"/>
    </location>
</feature>
<proteinExistence type="predicted"/>
<protein>
    <submittedName>
        <fullName evidence="2">Uncharacterized protein</fullName>
    </submittedName>
</protein>
<accession>A0A835TJH4</accession>
<feature type="region of interest" description="Disordered" evidence="1">
    <location>
        <begin position="39"/>
        <end position="80"/>
    </location>
</feature>
<gene>
    <name evidence="2" type="ORF">HXX76_004069</name>
</gene>
<dbReference type="Proteomes" id="UP000650467">
    <property type="component" value="Unassembled WGS sequence"/>
</dbReference>
<feature type="region of interest" description="Disordered" evidence="1">
    <location>
        <begin position="230"/>
        <end position="274"/>
    </location>
</feature>
<reference evidence="2" key="1">
    <citation type="journal article" date="2020" name="bioRxiv">
        <title>Comparative genomics of Chlamydomonas.</title>
        <authorList>
            <person name="Craig R.J."/>
            <person name="Hasan A.R."/>
            <person name="Ness R.W."/>
            <person name="Keightley P.D."/>
        </authorList>
    </citation>
    <scope>NUCLEOTIDE SEQUENCE</scope>
    <source>
        <strain evidence="2">SAG 7.73</strain>
    </source>
</reference>
<dbReference type="EMBL" id="JAEHOC010000007">
    <property type="protein sequence ID" value="KAG2439950.1"/>
    <property type="molecule type" value="Genomic_DNA"/>
</dbReference>
<organism evidence="2 3">
    <name type="scientific">Chlamydomonas incerta</name>
    <dbReference type="NCBI Taxonomy" id="51695"/>
    <lineage>
        <taxon>Eukaryota</taxon>
        <taxon>Viridiplantae</taxon>
        <taxon>Chlorophyta</taxon>
        <taxon>core chlorophytes</taxon>
        <taxon>Chlorophyceae</taxon>
        <taxon>CS clade</taxon>
        <taxon>Chlamydomonadales</taxon>
        <taxon>Chlamydomonadaceae</taxon>
        <taxon>Chlamydomonas</taxon>
    </lineage>
</organism>
<dbReference type="OrthoDB" id="548266at2759"/>
<name>A0A835TJH4_CHLIN</name>
<feature type="compositionally biased region" description="Basic and acidic residues" evidence="1">
    <location>
        <begin position="55"/>
        <end position="69"/>
    </location>
</feature>
<dbReference type="AlphaFoldDB" id="A0A835TJH4"/>
<evidence type="ECO:0000256" key="1">
    <source>
        <dbReference type="SAM" id="MobiDB-lite"/>
    </source>
</evidence>
<evidence type="ECO:0000313" key="2">
    <source>
        <dbReference type="EMBL" id="KAG2439950.1"/>
    </source>
</evidence>
<evidence type="ECO:0000313" key="3">
    <source>
        <dbReference type="Proteomes" id="UP000650467"/>
    </source>
</evidence>